<dbReference type="Gene3D" id="2.30.29.30">
    <property type="entry name" value="Pleckstrin-homology domain (PH domain)/Phosphotyrosine-binding domain (PTB)"/>
    <property type="match status" value="2"/>
</dbReference>
<protein>
    <submittedName>
        <fullName evidence="1">Uncharacterized protein</fullName>
    </submittedName>
</protein>
<organism evidence="1 2">
    <name type="scientific">Mytilus galloprovincialis</name>
    <name type="common">Mediterranean mussel</name>
    <dbReference type="NCBI Taxonomy" id="29158"/>
    <lineage>
        <taxon>Eukaryota</taxon>
        <taxon>Metazoa</taxon>
        <taxon>Spiralia</taxon>
        <taxon>Lophotrochozoa</taxon>
        <taxon>Mollusca</taxon>
        <taxon>Bivalvia</taxon>
        <taxon>Autobranchia</taxon>
        <taxon>Pteriomorphia</taxon>
        <taxon>Mytilida</taxon>
        <taxon>Mytiloidea</taxon>
        <taxon>Mytilidae</taxon>
        <taxon>Mytilinae</taxon>
        <taxon>Mytilus</taxon>
    </lineage>
</organism>
<dbReference type="InterPro" id="IPR011993">
    <property type="entry name" value="PH-like_dom_sf"/>
</dbReference>
<accession>A0A8B6GFD1</accession>
<dbReference type="Proteomes" id="UP000596742">
    <property type="component" value="Unassembled WGS sequence"/>
</dbReference>
<reference evidence="1" key="1">
    <citation type="submission" date="2018-11" db="EMBL/GenBank/DDBJ databases">
        <authorList>
            <person name="Alioto T."/>
            <person name="Alioto T."/>
        </authorList>
    </citation>
    <scope>NUCLEOTIDE SEQUENCE</scope>
</reference>
<feature type="non-terminal residue" evidence="1">
    <location>
        <position position="137"/>
    </location>
</feature>
<dbReference type="EMBL" id="UYJE01008329">
    <property type="protein sequence ID" value="VDI63037.1"/>
    <property type="molecule type" value="Genomic_DNA"/>
</dbReference>
<keyword evidence="2" id="KW-1185">Reference proteome</keyword>
<name>A0A8B6GFD1_MYTGA</name>
<proteinExistence type="predicted"/>
<sequence>MIACGTSELSVMMTVIDGTALLSNMGYFVVLRYQNVDSTVKRGKCIDPHQFNECRFDVNVNDCTWYLRAANEDNRNRWINTIELHRVFCSTEPHQFNECRFDVNVNDCTWYLRAANEDNRNRWINTIELHRVFCSTE</sequence>
<gene>
    <name evidence="1" type="ORF">MGAL_10B072873</name>
</gene>
<dbReference type="SUPFAM" id="SSF50729">
    <property type="entry name" value="PH domain-like"/>
    <property type="match status" value="2"/>
</dbReference>
<comment type="caution">
    <text evidence="1">The sequence shown here is derived from an EMBL/GenBank/DDBJ whole genome shotgun (WGS) entry which is preliminary data.</text>
</comment>
<dbReference type="OrthoDB" id="14833at2759"/>
<dbReference type="AlphaFoldDB" id="A0A8B6GFD1"/>
<evidence type="ECO:0000313" key="2">
    <source>
        <dbReference type="Proteomes" id="UP000596742"/>
    </source>
</evidence>
<evidence type="ECO:0000313" key="1">
    <source>
        <dbReference type="EMBL" id="VDI63037.1"/>
    </source>
</evidence>